<dbReference type="InterPro" id="IPR014014">
    <property type="entry name" value="RNA_helicase_DEAD_Q_motif"/>
</dbReference>
<evidence type="ECO:0000256" key="9">
    <source>
        <dbReference type="SAM" id="Phobius"/>
    </source>
</evidence>
<feature type="short sequence motif" description="Q motif" evidence="6">
    <location>
        <begin position="262"/>
        <end position="290"/>
    </location>
</feature>
<sequence>MGGGPRTFPGGLSKWQYKRMHEKLAREKEQRLLQQEKQIYQARLRAEIRAKVAGKSTSNDYPGASAPAGRMSSKEHIKALADRFMKQGAEDLWNKDDGPIRTKTNPRPPNLPPPRPLDLRKTGSEKRGSIGSLEHRRHFSRWSRNTSSDEDEVGESDSVSHSESGLLKNFWSRDGRAVEDLRSSRFSIGSQNYEKDRKKMSGAALRNYDVKMNKRRAPRPDIEGSQLSEEIKEFRQEMRNRASVETGINQQAANEESILTQKRFDEHDISPLTIKALSSAGYINMTVVQEAALPLCLEGKDVLVKAKTGTGKSAAFLLPAIEAVLRTSSTNSTHRVSPIHVLIISPTRELAIQLAAEANVLLRYHDRLGVQALIGGTRFKLDQRRLEENPCQIIVATPGRLLDHIENKSGFSVRLMGLKMLILDEADHLLDLGFRKDIEKIVDCIPRQRQSLLFSATIPKEVRRISQLLLKRDHIFVDTIGFGLIETPEKVFQSYLVAPHELHFYLVYQILKEHMNEMADYKVIVFCTTAMVTAFIYVLLRDLKMNVREMHSRKPQLYRTRISDEFRESKGLTLVTSDVSARGVNYPDVTLVVQVGIPSDREQYIHRLGRTGREGKAGKGILLLAPWEEYFMNEIKDLPIKRCQLPELSSDIKHKVEQSVEKIDLSIKEAAYHAWLGYYNSITDIGRDKTTLVELANRFCQSIGLDRPPALFRKTALKMGLKGIPGINIRK</sequence>
<evidence type="ECO:0000259" key="10">
    <source>
        <dbReference type="PROSITE" id="PS51192"/>
    </source>
</evidence>
<name>A0ABR2MPV5_9ASPA</name>
<comment type="similarity">
    <text evidence="7">Belongs to the DEAD box helicase family.</text>
</comment>
<keyword evidence="9" id="KW-1133">Transmembrane helix</keyword>
<dbReference type="EMBL" id="JBBWWR010000005">
    <property type="protein sequence ID" value="KAK8966209.1"/>
    <property type="molecule type" value="Genomic_DNA"/>
</dbReference>
<proteinExistence type="inferred from homology"/>
<feature type="compositionally biased region" description="Basic and acidic residues" evidence="8">
    <location>
        <begin position="88"/>
        <end position="100"/>
    </location>
</feature>
<dbReference type="Gene3D" id="3.40.50.300">
    <property type="entry name" value="P-loop containing nucleotide triphosphate hydrolases"/>
    <property type="match status" value="2"/>
</dbReference>
<dbReference type="EC" id="3.6.4.13" evidence="7"/>
<keyword evidence="1 7" id="KW-0547">Nucleotide-binding</keyword>
<keyword evidence="9" id="KW-0812">Transmembrane</keyword>
<dbReference type="Proteomes" id="UP001412067">
    <property type="component" value="Unassembled WGS sequence"/>
</dbReference>
<dbReference type="InterPro" id="IPR001650">
    <property type="entry name" value="Helicase_C-like"/>
</dbReference>
<evidence type="ECO:0000313" key="13">
    <source>
        <dbReference type="EMBL" id="KAK8966209.1"/>
    </source>
</evidence>
<accession>A0ABR2MPV5</accession>
<reference evidence="13 14" key="1">
    <citation type="journal article" date="2022" name="Nat. Plants">
        <title>Genomes of leafy and leafless Platanthera orchids illuminate the evolution of mycoheterotrophy.</title>
        <authorList>
            <person name="Li M.H."/>
            <person name="Liu K.W."/>
            <person name="Li Z."/>
            <person name="Lu H.C."/>
            <person name="Ye Q.L."/>
            <person name="Zhang D."/>
            <person name="Wang J.Y."/>
            <person name="Li Y.F."/>
            <person name="Zhong Z.M."/>
            <person name="Liu X."/>
            <person name="Yu X."/>
            <person name="Liu D.K."/>
            <person name="Tu X.D."/>
            <person name="Liu B."/>
            <person name="Hao Y."/>
            <person name="Liao X.Y."/>
            <person name="Jiang Y.T."/>
            <person name="Sun W.H."/>
            <person name="Chen J."/>
            <person name="Chen Y.Q."/>
            <person name="Ai Y."/>
            <person name="Zhai J.W."/>
            <person name="Wu S.S."/>
            <person name="Zhou Z."/>
            <person name="Hsiao Y.Y."/>
            <person name="Wu W.L."/>
            <person name="Chen Y.Y."/>
            <person name="Lin Y.F."/>
            <person name="Hsu J.L."/>
            <person name="Li C.Y."/>
            <person name="Wang Z.W."/>
            <person name="Zhao X."/>
            <person name="Zhong W.Y."/>
            <person name="Ma X.K."/>
            <person name="Ma L."/>
            <person name="Huang J."/>
            <person name="Chen G.Z."/>
            <person name="Huang M.Z."/>
            <person name="Huang L."/>
            <person name="Peng D.H."/>
            <person name="Luo Y.B."/>
            <person name="Zou S.Q."/>
            <person name="Chen S.P."/>
            <person name="Lan S."/>
            <person name="Tsai W.C."/>
            <person name="Van de Peer Y."/>
            <person name="Liu Z.J."/>
        </authorList>
    </citation>
    <scope>NUCLEOTIDE SEQUENCE [LARGE SCALE GENOMIC DNA]</scope>
    <source>
        <strain evidence="13">Lor288</strain>
    </source>
</reference>
<dbReference type="SMART" id="SM00487">
    <property type="entry name" value="DEXDc"/>
    <property type="match status" value="1"/>
</dbReference>
<evidence type="ECO:0000313" key="14">
    <source>
        <dbReference type="Proteomes" id="UP001412067"/>
    </source>
</evidence>
<dbReference type="PROSITE" id="PS51194">
    <property type="entry name" value="HELICASE_CTER"/>
    <property type="match status" value="1"/>
</dbReference>
<protein>
    <recommendedName>
        <fullName evidence="7">ATP-dependent RNA helicase</fullName>
        <ecNumber evidence="7">3.6.4.13</ecNumber>
    </recommendedName>
</protein>
<gene>
    <name evidence="13" type="ORF">KSP40_PGU014373</name>
</gene>
<feature type="domain" description="DEAD-box RNA helicase Q" evidence="12">
    <location>
        <begin position="262"/>
        <end position="290"/>
    </location>
</feature>
<dbReference type="SUPFAM" id="SSF52540">
    <property type="entry name" value="P-loop containing nucleoside triphosphate hydrolases"/>
    <property type="match status" value="1"/>
</dbReference>
<keyword evidence="2 7" id="KW-0378">Hydrolase</keyword>
<organism evidence="13 14">
    <name type="scientific">Platanthera guangdongensis</name>
    <dbReference type="NCBI Taxonomy" id="2320717"/>
    <lineage>
        <taxon>Eukaryota</taxon>
        <taxon>Viridiplantae</taxon>
        <taxon>Streptophyta</taxon>
        <taxon>Embryophyta</taxon>
        <taxon>Tracheophyta</taxon>
        <taxon>Spermatophyta</taxon>
        <taxon>Magnoliopsida</taxon>
        <taxon>Liliopsida</taxon>
        <taxon>Asparagales</taxon>
        <taxon>Orchidaceae</taxon>
        <taxon>Orchidoideae</taxon>
        <taxon>Orchideae</taxon>
        <taxon>Orchidinae</taxon>
        <taxon>Platanthera</taxon>
    </lineage>
</organism>
<dbReference type="PROSITE" id="PS51192">
    <property type="entry name" value="HELICASE_ATP_BIND_1"/>
    <property type="match status" value="1"/>
</dbReference>
<dbReference type="Pfam" id="PF00270">
    <property type="entry name" value="DEAD"/>
    <property type="match status" value="1"/>
</dbReference>
<keyword evidence="9" id="KW-0472">Membrane</keyword>
<comment type="domain">
    <text evidence="7">The Q motif is unique to and characteristic of the DEAD box family of RNA helicases and controls ATP binding and hydrolysis.</text>
</comment>
<keyword evidence="5 7" id="KW-0694">RNA-binding</keyword>
<dbReference type="PANTHER" id="PTHR24031">
    <property type="entry name" value="RNA HELICASE"/>
    <property type="match status" value="1"/>
</dbReference>
<feature type="compositionally biased region" description="Basic and acidic residues" evidence="8">
    <location>
        <begin position="117"/>
        <end position="128"/>
    </location>
</feature>
<keyword evidence="4 7" id="KW-0067">ATP-binding</keyword>
<dbReference type="SMART" id="SM00490">
    <property type="entry name" value="HELICc"/>
    <property type="match status" value="1"/>
</dbReference>
<dbReference type="PROSITE" id="PS51195">
    <property type="entry name" value="Q_MOTIF"/>
    <property type="match status" value="1"/>
</dbReference>
<evidence type="ECO:0000256" key="4">
    <source>
        <dbReference type="ARBA" id="ARBA00022840"/>
    </source>
</evidence>
<dbReference type="InterPro" id="IPR027417">
    <property type="entry name" value="P-loop_NTPase"/>
</dbReference>
<dbReference type="GO" id="GO:0004386">
    <property type="term" value="F:helicase activity"/>
    <property type="evidence" value="ECO:0007669"/>
    <property type="project" value="UniProtKB-KW"/>
</dbReference>
<dbReference type="CDD" id="cd17964">
    <property type="entry name" value="DEADc_MSS116"/>
    <property type="match status" value="1"/>
</dbReference>
<evidence type="ECO:0000256" key="6">
    <source>
        <dbReference type="PROSITE-ProRule" id="PRU00552"/>
    </source>
</evidence>
<keyword evidence="3 7" id="KW-0347">Helicase</keyword>
<evidence type="ECO:0000256" key="1">
    <source>
        <dbReference type="ARBA" id="ARBA00022741"/>
    </source>
</evidence>
<evidence type="ECO:0000259" key="12">
    <source>
        <dbReference type="PROSITE" id="PS51195"/>
    </source>
</evidence>
<dbReference type="InterPro" id="IPR014001">
    <property type="entry name" value="Helicase_ATP-bd"/>
</dbReference>
<dbReference type="Pfam" id="PF00271">
    <property type="entry name" value="Helicase_C"/>
    <property type="match status" value="1"/>
</dbReference>
<comment type="caution">
    <text evidence="13">The sequence shown here is derived from an EMBL/GenBank/DDBJ whole genome shotgun (WGS) entry which is preliminary data.</text>
</comment>
<evidence type="ECO:0000256" key="2">
    <source>
        <dbReference type="ARBA" id="ARBA00022801"/>
    </source>
</evidence>
<keyword evidence="14" id="KW-1185">Reference proteome</keyword>
<dbReference type="InterPro" id="IPR011545">
    <property type="entry name" value="DEAD/DEAH_box_helicase_dom"/>
</dbReference>
<evidence type="ECO:0000256" key="5">
    <source>
        <dbReference type="ARBA" id="ARBA00022884"/>
    </source>
</evidence>
<feature type="compositionally biased region" description="Pro residues" evidence="8">
    <location>
        <begin position="106"/>
        <end position="116"/>
    </location>
</feature>
<dbReference type="CDD" id="cd18787">
    <property type="entry name" value="SF2_C_DEAD"/>
    <property type="match status" value="1"/>
</dbReference>
<feature type="region of interest" description="Disordered" evidence="8">
    <location>
        <begin position="52"/>
        <end position="73"/>
    </location>
</feature>
<comment type="catalytic activity">
    <reaction evidence="7">
        <text>ATP + H2O = ADP + phosphate + H(+)</text>
        <dbReference type="Rhea" id="RHEA:13065"/>
        <dbReference type="ChEBI" id="CHEBI:15377"/>
        <dbReference type="ChEBI" id="CHEBI:15378"/>
        <dbReference type="ChEBI" id="CHEBI:30616"/>
        <dbReference type="ChEBI" id="CHEBI:43474"/>
        <dbReference type="ChEBI" id="CHEBI:456216"/>
        <dbReference type="EC" id="3.6.4.13"/>
    </reaction>
</comment>
<evidence type="ECO:0000259" key="11">
    <source>
        <dbReference type="PROSITE" id="PS51194"/>
    </source>
</evidence>
<feature type="transmembrane region" description="Helical" evidence="9">
    <location>
        <begin position="521"/>
        <end position="540"/>
    </location>
</feature>
<feature type="domain" description="Helicase C-terminal" evidence="11">
    <location>
        <begin position="506"/>
        <end position="664"/>
    </location>
</feature>
<feature type="domain" description="Helicase ATP-binding" evidence="10">
    <location>
        <begin position="293"/>
        <end position="476"/>
    </location>
</feature>
<feature type="region of interest" description="Disordered" evidence="8">
    <location>
        <begin position="88"/>
        <end position="164"/>
    </location>
</feature>
<evidence type="ECO:0000256" key="8">
    <source>
        <dbReference type="SAM" id="MobiDB-lite"/>
    </source>
</evidence>
<evidence type="ECO:0000256" key="7">
    <source>
        <dbReference type="RuleBase" id="RU365068"/>
    </source>
</evidence>
<evidence type="ECO:0000256" key="3">
    <source>
        <dbReference type="ARBA" id="ARBA00022806"/>
    </source>
</evidence>
<comment type="function">
    <text evidence="7">RNA helicase.</text>
</comment>